<dbReference type="InterPro" id="IPR038089">
    <property type="entry name" value="Med31_sf"/>
</dbReference>
<evidence type="ECO:0000256" key="8">
    <source>
        <dbReference type="RuleBase" id="RU364129"/>
    </source>
</evidence>
<protein>
    <recommendedName>
        <fullName evidence="3 8">Mediator of RNA polymerase II transcription subunit 31</fullName>
    </recommendedName>
</protein>
<keyword evidence="4 8" id="KW-0805">Transcription regulation</keyword>
<reference evidence="10 11" key="1">
    <citation type="journal article" date="2019" name="Fungal Biol. Biotechnol.">
        <title>Draft genome sequence of fastidious pathogen Ceratobasidium theobromae, which causes vascular-streak dieback in Theobroma cacao.</title>
        <authorList>
            <person name="Ali S.S."/>
            <person name="Asman A."/>
            <person name="Shao J."/>
            <person name="Firmansyah A.P."/>
            <person name="Susilo A.W."/>
            <person name="Rosmana A."/>
            <person name="McMahon P."/>
            <person name="Junaid M."/>
            <person name="Guest D."/>
            <person name="Kheng T.Y."/>
            <person name="Meinhardt L.W."/>
            <person name="Bailey B.A."/>
        </authorList>
    </citation>
    <scope>NUCLEOTIDE SEQUENCE [LARGE SCALE GENOMIC DNA]</scope>
    <source>
        <strain evidence="10 11">CT2</strain>
    </source>
</reference>
<dbReference type="Proteomes" id="UP000383932">
    <property type="component" value="Unassembled WGS sequence"/>
</dbReference>
<keyword evidence="7 8" id="KW-0539">Nucleus</keyword>
<feature type="compositionally biased region" description="Low complexity" evidence="9">
    <location>
        <begin position="146"/>
        <end position="167"/>
    </location>
</feature>
<keyword evidence="6 8" id="KW-0804">Transcription</keyword>
<keyword evidence="11" id="KW-1185">Reference proteome</keyword>
<dbReference type="AlphaFoldDB" id="A0A5N5QYT0"/>
<comment type="caution">
    <text evidence="10">The sequence shown here is derived from an EMBL/GenBank/DDBJ whole genome shotgun (WGS) entry which is preliminary data.</text>
</comment>
<evidence type="ECO:0000256" key="5">
    <source>
        <dbReference type="ARBA" id="ARBA00023159"/>
    </source>
</evidence>
<dbReference type="GO" id="GO:0006355">
    <property type="term" value="P:regulation of DNA-templated transcription"/>
    <property type="evidence" value="ECO:0007669"/>
    <property type="project" value="InterPro"/>
</dbReference>
<comment type="similarity">
    <text evidence="2 8">Belongs to the Mediator complex subunit 31 family.</text>
</comment>
<feature type="compositionally biased region" description="Polar residues" evidence="9">
    <location>
        <begin position="183"/>
        <end position="193"/>
    </location>
</feature>
<keyword evidence="5 8" id="KW-0010">Activator</keyword>
<organism evidence="10 11">
    <name type="scientific">Ceratobasidium theobromae</name>
    <dbReference type="NCBI Taxonomy" id="1582974"/>
    <lineage>
        <taxon>Eukaryota</taxon>
        <taxon>Fungi</taxon>
        <taxon>Dikarya</taxon>
        <taxon>Basidiomycota</taxon>
        <taxon>Agaricomycotina</taxon>
        <taxon>Agaricomycetes</taxon>
        <taxon>Cantharellales</taxon>
        <taxon>Ceratobasidiaceae</taxon>
        <taxon>Ceratobasidium</taxon>
    </lineage>
</organism>
<evidence type="ECO:0000256" key="7">
    <source>
        <dbReference type="ARBA" id="ARBA00023242"/>
    </source>
</evidence>
<sequence>MGETEERPPGLVEPNSTPMRTANRARFELELEFVQALANPFYLENLASEGLLQDASFINYLEYLQYWRKREYARFIVPALFAFFGAASARTIPKRTKQPGDENETGTLPIRTLENMASGSFFPGHFVKHSHRRSGPATQAEAPTVTGEAKTPGGPTTPGVGRTCGTPAASRRASSLHPGGAATSVNGTPAPQG</sequence>
<gene>
    <name evidence="10" type="ORF">CTheo_190</name>
</gene>
<evidence type="ECO:0000256" key="4">
    <source>
        <dbReference type="ARBA" id="ARBA00023015"/>
    </source>
</evidence>
<evidence type="ECO:0000256" key="6">
    <source>
        <dbReference type="ARBA" id="ARBA00023163"/>
    </source>
</evidence>
<dbReference type="EMBL" id="SSOP01000001">
    <property type="protein sequence ID" value="KAB5596553.1"/>
    <property type="molecule type" value="Genomic_DNA"/>
</dbReference>
<accession>A0A5N5QYT0</accession>
<evidence type="ECO:0000313" key="10">
    <source>
        <dbReference type="EMBL" id="KAB5596553.1"/>
    </source>
</evidence>
<comment type="subunit">
    <text evidence="8">Component of the Mediator complex.</text>
</comment>
<dbReference type="PANTHER" id="PTHR13186">
    <property type="entry name" value="MEDIATOR OF RNA POLYMERASE II TRANSCRIPTION SUBUNIT 31"/>
    <property type="match status" value="1"/>
</dbReference>
<comment type="function">
    <text evidence="8">Component of the Mediator complex, a coactivator involved in the regulated transcription of nearly all RNA polymerase II-dependent genes. Mediator functions as a bridge to convey information from gene-specific regulatory proteins to the basal RNA polymerase II transcription machinery. Mediator is recruited to promoters by direct interactions with regulatory proteins and serves as a scaffold for the assembly of a functional preinitiation complex with RNA polymerase II and the general transcription factors.</text>
</comment>
<dbReference type="GO" id="GO:0016592">
    <property type="term" value="C:mediator complex"/>
    <property type="evidence" value="ECO:0007669"/>
    <property type="project" value="InterPro"/>
</dbReference>
<dbReference type="InterPro" id="IPR008831">
    <property type="entry name" value="Mediator_Med31"/>
</dbReference>
<evidence type="ECO:0000313" key="11">
    <source>
        <dbReference type="Proteomes" id="UP000383932"/>
    </source>
</evidence>
<dbReference type="Gene3D" id="1.10.10.1340">
    <property type="entry name" value="Mediator of RNA polymerase II, submodule Med31 (Soh1)"/>
    <property type="match status" value="1"/>
</dbReference>
<dbReference type="OrthoDB" id="10257739at2759"/>
<evidence type="ECO:0000256" key="1">
    <source>
        <dbReference type="ARBA" id="ARBA00004123"/>
    </source>
</evidence>
<evidence type="ECO:0000256" key="9">
    <source>
        <dbReference type="SAM" id="MobiDB-lite"/>
    </source>
</evidence>
<dbReference type="Pfam" id="PF05669">
    <property type="entry name" value="Med31"/>
    <property type="match status" value="1"/>
</dbReference>
<comment type="subcellular location">
    <subcellularLocation>
        <location evidence="1 8">Nucleus</location>
    </subcellularLocation>
</comment>
<evidence type="ECO:0000256" key="2">
    <source>
        <dbReference type="ARBA" id="ARBA00006378"/>
    </source>
</evidence>
<feature type="region of interest" description="Disordered" evidence="9">
    <location>
        <begin position="128"/>
        <end position="193"/>
    </location>
</feature>
<proteinExistence type="inferred from homology"/>
<evidence type="ECO:0000256" key="3">
    <source>
        <dbReference type="ARBA" id="ARBA00019660"/>
    </source>
</evidence>
<dbReference type="GO" id="GO:0003712">
    <property type="term" value="F:transcription coregulator activity"/>
    <property type="evidence" value="ECO:0007669"/>
    <property type="project" value="InterPro"/>
</dbReference>
<name>A0A5N5QYT0_9AGAM</name>